<keyword evidence="5" id="KW-0411">Iron-sulfur</keyword>
<dbReference type="InterPro" id="IPR010994">
    <property type="entry name" value="RuvA_2-like"/>
</dbReference>
<dbReference type="Proteomes" id="UP001055247">
    <property type="component" value="Unassembled WGS sequence"/>
</dbReference>
<name>A0AAV4ZJC9_9HYPH</name>
<dbReference type="SUPFAM" id="SSF47781">
    <property type="entry name" value="RuvA domain 2-like"/>
    <property type="match status" value="1"/>
</dbReference>
<dbReference type="Gene3D" id="3.20.20.70">
    <property type="entry name" value="Aldolase class I"/>
    <property type="match status" value="1"/>
</dbReference>
<dbReference type="CDD" id="cd01335">
    <property type="entry name" value="Radical_SAM"/>
    <property type="match status" value="1"/>
</dbReference>
<reference evidence="7" key="1">
    <citation type="journal article" date="2016" name="Front. Microbiol.">
        <title>Genome Sequence of the Piezophilic, Mesophilic Sulfate-Reducing Bacterium Desulfovibrio indicus J2T.</title>
        <authorList>
            <person name="Cao J."/>
            <person name="Maignien L."/>
            <person name="Shao Z."/>
            <person name="Alain K."/>
            <person name="Jebbar M."/>
        </authorList>
    </citation>
    <scope>NUCLEOTIDE SEQUENCE</scope>
    <source>
        <strain evidence="7">DSM 16372</strain>
    </source>
</reference>
<dbReference type="InterPro" id="IPR051675">
    <property type="entry name" value="Endo/Exo/Phosphatase_dom_1"/>
</dbReference>
<dbReference type="EMBL" id="BPQO01000006">
    <property type="protein sequence ID" value="GJD88261.1"/>
    <property type="molecule type" value="Genomic_DNA"/>
</dbReference>
<protein>
    <recommendedName>
        <fullName evidence="6">Elp3/MiaA/NifB-like radical SAM core domain-containing protein</fullName>
    </recommendedName>
</protein>
<dbReference type="InterPro" id="IPR023874">
    <property type="entry name" value="DNA_rSAM_put"/>
</dbReference>
<dbReference type="InterPro" id="IPR006638">
    <property type="entry name" value="Elp3/MiaA/NifB-like_rSAM"/>
</dbReference>
<dbReference type="SFLD" id="SFLDS00029">
    <property type="entry name" value="Radical_SAM"/>
    <property type="match status" value="1"/>
</dbReference>
<dbReference type="InterPro" id="IPR007197">
    <property type="entry name" value="rSAM"/>
</dbReference>
<accession>A0AAV4ZJC9</accession>
<gene>
    <name evidence="7" type="ORF">BHAOGJBA_1775</name>
</gene>
<evidence type="ECO:0000256" key="4">
    <source>
        <dbReference type="ARBA" id="ARBA00023004"/>
    </source>
</evidence>
<dbReference type="PANTHER" id="PTHR21180:SF9">
    <property type="entry name" value="TYPE II SECRETION SYSTEM PROTEIN K"/>
    <property type="match status" value="1"/>
</dbReference>
<comment type="cofactor">
    <cofactor evidence="1">
        <name>[4Fe-4S] cluster</name>
        <dbReference type="ChEBI" id="CHEBI:49883"/>
    </cofactor>
</comment>
<evidence type="ECO:0000256" key="5">
    <source>
        <dbReference type="ARBA" id="ARBA00023014"/>
    </source>
</evidence>
<evidence type="ECO:0000259" key="6">
    <source>
        <dbReference type="SMART" id="SM00729"/>
    </source>
</evidence>
<keyword evidence="2" id="KW-0949">S-adenosyl-L-methionine</keyword>
<dbReference type="Gene3D" id="1.10.150.320">
    <property type="entry name" value="Photosystem II 12 kDa extrinsic protein"/>
    <property type="match status" value="1"/>
</dbReference>
<evidence type="ECO:0000256" key="2">
    <source>
        <dbReference type="ARBA" id="ARBA00022691"/>
    </source>
</evidence>
<reference evidence="7" key="2">
    <citation type="submission" date="2021-08" db="EMBL/GenBank/DDBJ databases">
        <authorList>
            <person name="Tani A."/>
            <person name="Ola A."/>
            <person name="Ogura Y."/>
            <person name="Katsura K."/>
            <person name="Hayashi T."/>
        </authorList>
    </citation>
    <scope>NUCLEOTIDE SEQUENCE</scope>
    <source>
        <strain evidence="7">DSM 16372</strain>
    </source>
</reference>
<keyword evidence="8" id="KW-1185">Reference proteome</keyword>
<dbReference type="GO" id="GO:0046872">
    <property type="term" value="F:metal ion binding"/>
    <property type="evidence" value="ECO:0007669"/>
    <property type="project" value="UniProtKB-KW"/>
</dbReference>
<dbReference type="Pfam" id="PF04055">
    <property type="entry name" value="Radical_SAM"/>
    <property type="match status" value="1"/>
</dbReference>
<dbReference type="NCBIfam" id="TIGR03916">
    <property type="entry name" value="rSAM_link_UDG"/>
    <property type="match status" value="1"/>
</dbReference>
<dbReference type="PANTHER" id="PTHR21180">
    <property type="entry name" value="ENDONUCLEASE/EXONUCLEASE/PHOSPHATASE FAMILY DOMAIN-CONTAINING PROTEIN 1"/>
    <property type="match status" value="1"/>
</dbReference>
<sequence length="403" mass="44957">MDETLAKKLRILADAAKYDASCASSGAPKRSARKGELGSTTGAGICHAYTPDGRCVSLLKILLTNWCLFDCAYCVNRRSSNVRRAKFTVEEVVRLTVEFYKRNYIEGLFLSSGIIKSPDHTMEQMNRVAKSLRRDHGFRGYIHLKTIPEASPWLIEEAGLFADRLSINVELPTEQSLERLAPEKDGASIQGAMAQIGERIVEAKAERRRFAPAGQSTQVIVGADATTDEALIRKSAHLYGSVGLKRVYYSAFSPIPDGAAILPLKSPPLQREHRLYQADWLIRYYEFTPDDVADAADEGMFALDVDPKLAWALKNRARFPVDVNRAEREMLLRVPGLGARAVDRIIQARRHTTLRLDDVARLTSALKRARPFLIAADYTPGGQTDRLDLRARLAEPARQLSLF</sequence>
<dbReference type="InterPro" id="IPR013785">
    <property type="entry name" value="Aldolase_TIM"/>
</dbReference>
<dbReference type="GO" id="GO:0003824">
    <property type="term" value="F:catalytic activity"/>
    <property type="evidence" value="ECO:0007669"/>
    <property type="project" value="InterPro"/>
</dbReference>
<dbReference type="InterPro" id="IPR058240">
    <property type="entry name" value="rSAM_sf"/>
</dbReference>
<evidence type="ECO:0000256" key="3">
    <source>
        <dbReference type="ARBA" id="ARBA00022723"/>
    </source>
</evidence>
<dbReference type="RefSeq" id="WP_066925004.1">
    <property type="nucleotide sequence ID" value="NZ_BPQO01000006.1"/>
</dbReference>
<dbReference type="SFLD" id="SFLDG01102">
    <property type="entry name" value="Uncharacterised_Radical_SAM_Su"/>
    <property type="match status" value="1"/>
</dbReference>
<keyword evidence="4" id="KW-0408">Iron</keyword>
<dbReference type="AlphaFoldDB" id="A0AAV4ZJC9"/>
<keyword evidence="3" id="KW-0479">Metal-binding</keyword>
<organism evidence="7 8">
    <name type="scientific">Methylobacterium hispanicum</name>
    <dbReference type="NCBI Taxonomy" id="270350"/>
    <lineage>
        <taxon>Bacteria</taxon>
        <taxon>Pseudomonadati</taxon>
        <taxon>Pseudomonadota</taxon>
        <taxon>Alphaproteobacteria</taxon>
        <taxon>Hyphomicrobiales</taxon>
        <taxon>Methylobacteriaceae</taxon>
        <taxon>Methylobacterium</taxon>
    </lineage>
</organism>
<evidence type="ECO:0000256" key="1">
    <source>
        <dbReference type="ARBA" id="ARBA00001966"/>
    </source>
</evidence>
<proteinExistence type="predicted"/>
<evidence type="ECO:0000313" key="7">
    <source>
        <dbReference type="EMBL" id="GJD88261.1"/>
    </source>
</evidence>
<feature type="domain" description="Elp3/MiaA/NifB-like radical SAM core" evidence="6">
    <location>
        <begin position="57"/>
        <end position="277"/>
    </location>
</feature>
<dbReference type="SUPFAM" id="SSF102114">
    <property type="entry name" value="Radical SAM enzymes"/>
    <property type="match status" value="1"/>
</dbReference>
<comment type="caution">
    <text evidence="7">The sequence shown here is derived from an EMBL/GenBank/DDBJ whole genome shotgun (WGS) entry which is preliminary data.</text>
</comment>
<dbReference type="GO" id="GO:0051536">
    <property type="term" value="F:iron-sulfur cluster binding"/>
    <property type="evidence" value="ECO:0007669"/>
    <property type="project" value="UniProtKB-KW"/>
</dbReference>
<evidence type="ECO:0000313" key="8">
    <source>
        <dbReference type="Proteomes" id="UP001055247"/>
    </source>
</evidence>
<dbReference type="SMART" id="SM00729">
    <property type="entry name" value="Elp3"/>
    <property type="match status" value="1"/>
</dbReference>